<dbReference type="AlphaFoldDB" id="A0A9D2QSE4"/>
<evidence type="ECO:0000313" key="2">
    <source>
        <dbReference type="Proteomes" id="UP000823892"/>
    </source>
</evidence>
<proteinExistence type="predicted"/>
<organism evidence="1 2">
    <name type="scientific">Candidatus Blautia avicola</name>
    <dbReference type="NCBI Taxonomy" id="2838483"/>
    <lineage>
        <taxon>Bacteria</taxon>
        <taxon>Bacillati</taxon>
        <taxon>Bacillota</taxon>
        <taxon>Clostridia</taxon>
        <taxon>Lachnospirales</taxon>
        <taxon>Lachnospiraceae</taxon>
        <taxon>Blautia</taxon>
    </lineage>
</organism>
<gene>
    <name evidence="1" type="ORF">H9914_02600</name>
</gene>
<dbReference type="EMBL" id="DWUY01000057">
    <property type="protein sequence ID" value="HJD27879.1"/>
    <property type="molecule type" value="Genomic_DNA"/>
</dbReference>
<evidence type="ECO:0000313" key="1">
    <source>
        <dbReference type="EMBL" id="HJD27879.1"/>
    </source>
</evidence>
<sequence length="296" mass="35780">MEKILKYLRDSIHKQEYFSEKGCALISSIQKLIVRERIIIREDKHITIPGCQIWMINDETINAFSTKIDDEYWVFINKGVVEDQKIYLESLDWGFVQNGKEEYIDDLIKYGFYFMAFHEYAHIYCGHTDARLQDNRDKRSQEYEADMFAMDYLIKYILHNTETDIWQSELEKLFIAIYFLLEKMQKQDYREFYNDKLLQNYYDPERINKRDHPLDAQRMLYLYEMINIIIVTDGIKLLPVKENILQKLISIKKLTDVNIPHREYDYRVVNESVQSLKSSLQEIRKKIPRINFESEN</sequence>
<accession>A0A9D2QSE4</accession>
<name>A0A9D2QSE4_9FIRM</name>
<comment type="caution">
    <text evidence="1">The sequence shown here is derived from an EMBL/GenBank/DDBJ whole genome shotgun (WGS) entry which is preliminary data.</text>
</comment>
<reference evidence="1" key="2">
    <citation type="submission" date="2021-04" db="EMBL/GenBank/DDBJ databases">
        <authorList>
            <person name="Gilroy R."/>
        </authorList>
    </citation>
    <scope>NUCLEOTIDE SEQUENCE</scope>
    <source>
        <strain evidence="1">ChiBcec6-4105</strain>
    </source>
</reference>
<dbReference type="Proteomes" id="UP000823892">
    <property type="component" value="Unassembled WGS sequence"/>
</dbReference>
<reference evidence="1" key="1">
    <citation type="journal article" date="2021" name="PeerJ">
        <title>Extensive microbial diversity within the chicken gut microbiome revealed by metagenomics and culture.</title>
        <authorList>
            <person name="Gilroy R."/>
            <person name="Ravi A."/>
            <person name="Getino M."/>
            <person name="Pursley I."/>
            <person name="Horton D.L."/>
            <person name="Alikhan N.F."/>
            <person name="Baker D."/>
            <person name="Gharbi K."/>
            <person name="Hall N."/>
            <person name="Watson M."/>
            <person name="Adriaenssens E.M."/>
            <person name="Foster-Nyarko E."/>
            <person name="Jarju S."/>
            <person name="Secka A."/>
            <person name="Antonio M."/>
            <person name="Oren A."/>
            <person name="Chaudhuri R.R."/>
            <person name="La Ragione R."/>
            <person name="Hildebrand F."/>
            <person name="Pallen M.J."/>
        </authorList>
    </citation>
    <scope>NUCLEOTIDE SEQUENCE</scope>
    <source>
        <strain evidence="1">ChiBcec6-4105</strain>
    </source>
</reference>
<protein>
    <submittedName>
        <fullName evidence="1">Uncharacterized protein</fullName>
    </submittedName>
</protein>